<evidence type="ECO:0000256" key="9">
    <source>
        <dbReference type="ARBA" id="ARBA00023134"/>
    </source>
</evidence>
<dbReference type="GO" id="GO:0004845">
    <property type="term" value="F:uracil phosphoribosyltransferase activity"/>
    <property type="evidence" value="ECO:0007669"/>
    <property type="project" value="UniProtKB-EC"/>
</dbReference>
<keyword evidence="9" id="KW-0342">GTP-binding</keyword>
<feature type="region of interest" description="Disordered" evidence="10">
    <location>
        <begin position="661"/>
        <end position="837"/>
    </location>
</feature>
<evidence type="ECO:0000256" key="6">
    <source>
        <dbReference type="ARBA" id="ARBA00022676"/>
    </source>
</evidence>
<reference evidence="12 13" key="1">
    <citation type="submission" date="2017-05" db="EMBL/GenBank/DDBJ databases">
        <title>Genome sequence for an aflatoxigenic pathogen of Argentinian peanut, Aspergillus arachidicola.</title>
        <authorList>
            <person name="Moore G."/>
            <person name="Beltz S.B."/>
            <person name="Mack B.M."/>
        </authorList>
    </citation>
    <scope>NUCLEOTIDE SEQUENCE [LARGE SCALE GENOMIC DNA]</scope>
    <source>
        <strain evidence="12 13">CBS 117610</strain>
    </source>
</reference>
<dbReference type="EMBL" id="NEXV01000066">
    <property type="protein sequence ID" value="PIG89311.1"/>
    <property type="molecule type" value="Genomic_DNA"/>
</dbReference>
<dbReference type="PANTHER" id="PTHR32315:SF4">
    <property type="entry name" value="URACIL PHOSPHORIBOSYLTRANSFERASE, CHLOROPLASTIC"/>
    <property type="match status" value="1"/>
</dbReference>
<evidence type="ECO:0000256" key="4">
    <source>
        <dbReference type="ARBA" id="ARBA00011894"/>
    </source>
</evidence>
<feature type="compositionally biased region" description="Polar residues" evidence="10">
    <location>
        <begin position="516"/>
        <end position="526"/>
    </location>
</feature>
<proteinExistence type="inferred from homology"/>
<protein>
    <recommendedName>
        <fullName evidence="4">uracil phosphoribosyltransferase</fullName>
        <ecNumber evidence="4">2.4.2.9</ecNumber>
    </recommendedName>
</protein>
<dbReference type="CDD" id="cd06223">
    <property type="entry name" value="PRTases_typeI"/>
    <property type="match status" value="1"/>
</dbReference>
<evidence type="ECO:0000256" key="10">
    <source>
        <dbReference type="SAM" id="MobiDB-lite"/>
    </source>
</evidence>
<keyword evidence="7 12" id="KW-0808">Transferase</keyword>
<dbReference type="EC" id="2.4.2.9" evidence="4"/>
<keyword evidence="6 12" id="KW-0328">Glycosyltransferase</keyword>
<evidence type="ECO:0000313" key="13">
    <source>
        <dbReference type="Proteomes" id="UP000231358"/>
    </source>
</evidence>
<evidence type="ECO:0000256" key="7">
    <source>
        <dbReference type="ARBA" id="ARBA00022679"/>
    </source>
</evidence>
<dbReference type="InterPro" id="IPR000836">
    <property type="entry name" value="PRTase_dom"/>
</dbReference>
<feature type="compositionally biased region" description="Polar residues" evidence="10">
    <location>
        <begin position="707"/>
        <end position="724"/>
    </location>
</feature>
<dbReference type="NCBIfam" id="NF001097">
    <property type="entry name" value="PRK00129.1"/>
    <property type="match status" value="1"/>
</dbReference>
<evidence type="ECO:0000256" key="5">
    <source>
        <dbReference type="ARBA" id="ARBA00022533"/>
    </source>
</evidence>
<feature type="domain" description="Phosphoribosyltransferase" evidence="11">
    <location>
        <begin position="10"/>
        <end position="224"/>
    </location>
</feature>
<keyword evidence="5" id="KW-0021">Allosteric enzyme</keyword>
<feature type="compositionally biased region" description="Low complexity" evidence="10">
    <location>
        <begin position="541"/>
        <end position="550"/>
    </location>
</feature>
<feature type="region of interest" description="Disordered" evidence="10">
    <location>
        <begin position="245"/>
        <end position="313"/>
    </location>
</feature>
<comment type="caution">
    <text evidence="12">The sequence shown here is derived from an EMBL/GenBank/DDBJ whole genome shotgun (WGS) entry which is preliminary data.</text>
</comment>
<accession>A0A2G7GB82</accession>
<dbReference type="FunFam" id="3.40.50.2020:FF:000049">
    <property type="entry name" value="Putative uracil phosphoribosyltransferase urg2"/>
    <property type="match status" value="1"/>
</dbReference>
<feature type="compositionally biased region" description="Acidic residues" evidence="10">
    <location>
        <begin position="754"/>
        <end position="774"/>
    </location>
</feature>
<dbReference type="AlphaFoldDB" id="A0A2G7GB82"/>
<feature type="compositionally biased region" description="Basic and acidic residues" evidence="10">
    <location>
        <begin position="248"/>
        <end position="272"/>
    </location>
</feature>
<feature type="compositionally biased region" description="Basic and acidic residues" evidence="10">
    <location>
        <begin position="287"/>
        <end position="308"/>
    </location>
</feature>
<dbReference type="Pfam" id="PF14681">
    <property type="entry name" value="UPRTase"/>
    <property type="match status" value="1"/>
</dbReference>
<feature type="region of interest" description="Disordered" evidence="10">
    <location>
        <begin position="504"/>
        <end position="594"/>
    </location>
</feature>
<dbReference type="PANTHER" id="PTHR32315">
    <property type="entry name" value="ADENINE PHOSPHORIBOSYLTRANSFERASE"/>
    <property type="match status" value="1"/>
</dbReference>
<evidence type="ECO:0000313" key="12">
    <source>
        <dbReference type="EMBL" id="PIG89311.1"/>
    </source>
</evidence>
<comment type="cofactor">
    <cofactor evidence="1">
        <name>Mg(2+)</name>
        <dbReference type="ChEBI" id="CHEBI:18420"/>
    </cofactor>
</comment>
<name>A0A2G7GB82_9EURO</name>
<dbReference type="SUPFAM" id="SSF53271">
    <property type="entry name" value="PRTase-like"/>
    <property type="match status" value="1"/>
</dbReference>
<keyword evidence="8" id="KW-0547">Nucleotide-binding</keyword>
<evidence type="ECO:0000256" key="8">
    <source>
        <dbReference type="ARBA" id="ARBA00022741"/>
    </source>
</evidence>
<dbReference type="InterPro" id="IPR029057">
    <property type="entry name" value="PRTase-like"/>
</dbReference>
<dbReference type="Proteomes" id="UP000231358">
    <property type="component" value="Unassembled WGS sequence"/>
</dbReference>
<feature type="compositionally biased region" description="Polar residues" evidence="10">
    <location>
        <begin position="670"/>
        <end position="683"/>
    </location>
</feature>
<evidence type="ECO:0000259" key="11">
    <source>
        <dbReference type="Pfam" id="PF14681"/>
    </source>
</evidence>
<gene>
    <name evidence="12" type="ORF">AARAC_011576</name>
</gene>
<dbReference type="Gene3D" id="3.40.50.2020">
    <property type="match status" value="1"/>
</dbReference>
<dbReference type="STRING" id="656916.A0A2G7GB82"/>
<dbReference type="InterPro" id="IPR050054">
    <property type="entry name" value="UPRTase/APRTase"/>
</dbReference>
<comment type="similarity">
    <text evidence="3">Belongs to the UPRTase family.</text>
</comment>
<evidence type="ECO:0000256" key="3">
    <source>
        <dbReference type="ARBA" id="ARBA00009516"/>
    </source>
</evidence>
<dbReference type="GO" id="GO:0005525">
    <property type="term" value="F:GTP binding"/>
    <property type="evidence" value="ECO:0007669"/>
    <property type="project" value="UniProtKB-KW"/>
</dbReference>
<keyword evidence="13" id="KW-1185">Reference proteome</keyword>
<sequence length="837" mass="92070">MSLPPNVHISSHPCLQAKISQLRSHKTSTRETRSLVHEITTILGVEAFSTVLKATKRGTDQTPLGIEYDTQDIEPANVAMVPILRSGLGMTEAINSLLPGPVPIYHLGLFREKFTLQPVEYYNNLPYQRQDGSDSNTAAADTAILLDPIVATGATAEAAIHLLREWGVKRVVMLSVLGSETGIRRAVDSWPEGVEFWTGAVDEKCNERGMIVPGLGDIGDRLFVAIGNIVDPQIAQMARGLFLGKPRAPREPDISKPILKHTDALPRNDLKALKNGSTTHHRPIQQARRDSQRPRTSDGHQQDRKVEIPEPGFDFGIAVPPAEAIQSPTLSENGSEENMIGIALGSPRLVNPQNTFAQMQEKALEPARGRPKAALQIQRKPSKWRKIGGLFKAKNAVASGASQPFYQVQVQGSQAPLAQGSSHSIDYQTREAKSNHVMDTEVWPCLEPEVKAEEKHQNASVAQVSAQDKQQCAVSKSGPLLQVDIPSIEMERYSVMFSALLNKNEPSPLNRRSRTLENMSAPNTETSPPSPDLLPPRRRATSPTRSNSPRLSLFPATQKNKAAKVLGTQNLPRGPSPLLRNQVSRAESRQEDLSDEQDHILLMVHSDTISSHKHQGSVNSFISSTTINSDDEKFILQKLNPVQTYVDPKGEPEWEMICKRKPSADETKPQKSTPALSLNTQELSPEPENSESTASSPILSPLAAVQQRFSPLSPSDSCKSTVSPAETIRMPLANETKVEEDDKTTHEHEPADPTPDEEPESETEQDHEEQEQESADPLPTIEISIARSVSVSKRKQVLVPVGRRPDRLTPRARTPQMVNGQYGHRHGNSQDARIESV</sequence>
<evidence type="ECO:0000256" key="2">
    <source>
        <dbReference type="ARBA" id="ARBA00005180"/>
    </source>
</evidence>
<organism evidence="12 13">
    <name type="scientific">Aspergillus arachidicola</name>
    <dbReference type="NCBI Taxonomy" id="656916"/>
    <lineage>
        <taxon>Eukaryota</taxon>
        <taxon>Fungi</taxon>
        <taxon>Dikarya</taxon>
        <taxon>Ascomycota</taxon>
        <taxon>Pezizomycotina</taxon>
        <taxon>Eurotiomycetes</taxon>
        <taxon>Eurotiomycetidae</taxon>
        <taxon>Eurotiales</taxon>
        <taxon>Aspergillaceae</taxon>
        <taxon>Aspergillus</taxon>
        <taxon>Aspergillus subgen. Circumdati</taxon>
    </lineage>
</organism>
<evidence type="ECO:0000256" key="1">
    <source>
        <dbReference type="ARBA" id="ARBA00001946"/>
    </source>
</evidence>
<comment type="pathway">
    <text evidence="2">Pyrimidine metabolism; UMP biosynthesis via salvage pathway; UMP from uracil: step 1/1.</text>
</comment>